<name>A0ABM9AI57_9GAMM</name>
<dbReference type="EMBL" id="CAKLPX010000003">
    <property type="protein sequence ID" value="CAH0992438.1"/>
    <property type="molecule type" value="Genomic_DNA"/>
</dbReference>
<sequence>MTNNQEPPKIEFPCSYLIKVIGDSAHDFPALVCDIMKKHDADFDGKHSIRNSGKGRFVSINVTITAQGEQHLENIHKDLKATGRVKMVI</sequence>
<gene>
    <name evidence="3" type="ORF">SIN8267_02558</name>
</gene>
<organism evidence="3 4">
    <name type="scientific">Sinobacterium norvegicum</name>
    <dbReference type="NCBI Taxonomy" id="1641715"/>
    <lineage>
        <taxon>Bacteria</taxon>
        <taxon>Pseudomonadati</taxon>
        <taxon>Pseudomonadota</taxon>
        <taxon>Gammaproteobacteria</taxon>
        <taxon>Cellvibrionales</taxon>
        <taxon>Spongiibacteraceae</taxon>
        <taxon>Sinobacterium</taxon>
    </lineage>
</organism>
<evidence type="ECO:0000256" key="2">
    <source>
        <dbReference type="HAMAP-Rule" id="MF_00659"/>
    </source>
</evidence>
<proteinExistence type="inferred from homology"/>
<dbReference type="InterPro" id="IPR027471">
    <property type="entry name" value="YbeD-like_sf"/>
</dbReference>
<protein>
    <recommendedName>
        <fullName evidence="2">UPF0250 protein SIN8267_02558</fullName>
    </recommendedName>
</protein>
<comment type="caution">
    <text evidence="3">The sequence shown here is derived from an EMBL/GenBank/DDBJ whole genome shotgun (WGS) entry which is preliminary data.</text>
</comment>
<reference evidence="3" key="1">
    <citation type="submission" date="2021-12" db="EMBL/GenBank/DDBJ databases">
        <authorList>
            <person name="Rodrigo-Torres L."/>
            <person name="Arahal R. D."/>
            <person name="Lucena T."/>
        </authorList>
    </citation>
    <scope>NUCLEOTIDE SEQUENCE</scope>
    <source>
        <strain evidence="3">CECT 8267</strain>
    </source>
</reference>
<dbReference type="Proteomes" id="UP000838100">
    <property type="component" value="Unassembled WGS sequence"/>
</dbReference>
<evidence type="ECO:0000256" key="1">
    <source>
        <dbReference type="ARBA" id="ARBA00008460"/>
    </source>
</evidence>
<accession>A0ABM9AI57</accession>
<evidence type="ECO:0000313" key="3">
    <source>
        <dbReference type="EMBL" id="CAH0992438.1"/>
    </source>
</evidence>
<dbReference type="Pfam" id="PF04359">
    <property type="entry name" value="DUF493"/>
    <property type="match status" value="1"/>
</dbReference>
<dbReference type="PANTHER" id="PTHR38036">
    <property type="entry name" value="UPF0250 PROTEIN YBED"/>
    <property type="match status" value="1"/>
</dbReference>
<evidence type="ECO:0000313" key="4">
    <source>
        <dbReference type="Proteomes" id="UP000838100"/>
    </source>
</evidence>
<dbReference type="HAMAP" id="MF_00659">
    <property type="entry name" value="UPF0250"/>
    <property type="match status" value="1"/>
</dbReference>
<dbReference type="InterPro" id="IPR007454">
    <property type="entry name" value="UPF0250_YbeD-like"/>
</dbReference>
<keyword evidence="4" id="KW-1185">Reference proteome</keyword>
<dbReference type="SUPFAM" id="SSF117991">
    <property type="entry name" value="YbeD/HP0495-like"/>
    <property type="match status" value="1"/>
</dbReference>
<dbReference type="PANTHER" id="PTHR38036:SF1">
    <property type="entry name" value="UPF0250 PROTEIN YBED"/>
    <property type="match status" value="1"/>
</dbReference>
<comment type="similarity">
    <text evidence="1 2">Belongs to the UPF0250 family.</text>
</comment>
<dbReference type="Gene3D" id="3.30.70.260">
    <property type="match status" value="1"/>
</dbReference>
<dbReference type="RefSeq" id="WP_237445124.1">
    <property type="nucleotide sequence ID" value="NZ_CAKLPX010000003.1"/>
</dbReference>